<proteinExistence type="predicted"/>
<keyword evidence="3" id="KW-1185">Reference proteome</keyword>
<feature type="compositionally biased region" description="Polar residues" evidence="1">
    <location>
        <begin position="244"/>
        <end position="258"/>
    </location>
</feature>
<organism evidence="2 3">
    <name type="scientific">Karstenula rhodostoma CBS 690.94</name>
    <dbReference type="NCBI Taxonomy" id="1392251"/>
    <lineage>
        <taxon>Eukaryota</taxon>
        <taxon>Fungi</taxon>
        <taxon>Dikarya</taxon>
        <taxon>Ascomycota</taxon>
        <taxon>Pezizomycotina</taxon>
        <taxon>Dothideomycetes</taxon>
        <taxon>Pleosporomycetidae</taxon>
        <taxon>Pleosporales</taxon>
        <taxon>Massarineae</taxon>
        <taxon>Didymosphaeriaceae</taxon>
        <taxon>Karstenula</taxon>
    </lineage>
</organism>
<accession>A0A9P4PI78</accession>
<evidence type="ECO:0000313" key="3">
    <source>
        <dbReference type="Proteomes" id="UP000799764"/>
    </source>
</evidence>
<dbReference type="AlphaFoldDB" id="A0A9P4PI78"/>
<reference evidence="2" key="1">
    <citation type="journal article" date="2020" name="Stud. Mycol.">
        <title>101 Dothideomycetes genomes: a test case for predicting lifestyles and emergence of pathogens.</title>
        <authorList>
            <person name="Haridas S."/>
            <person name="Albert R."/>
            <person name="Binder M."/>
            <person name="Bloem J."/>
            <person name="Labutti K."/>
            <person name="Salamov A."/>
            <person name="Andreopoulos B."/>
            <person name="Baker S."/>
            <person name="Barry K."/>
            <person name="Bills G."/>
            <person name="Bluhm B."/>
            <person name="Cannon C."/>
            <person name="Castanera R."/>
            <person name="Culley D."/>
            <person name="Daum C."/>
            <person name="Ezra D."/>
            <person name="Gonzalez J."/>
            <person name="Henrissat B."/>
            <person name="Kuo A."/>
            <person name="Liang C."/>
            <person name="Lipzen A."/>
            <person name="Lutzoni F."/>
            <person name="Magnuson J."/>
            <person name="Mondo S."/>
            <person name="Nolan M."/>
            <person name="Ohm R."/>
            <person name="Pangilinan J."/>
            <person name="Park H.-J."/>
            <person name="Ramirez L."/>
            <person name="Alfaro M."/>
            <person name="Sun H."/>
            <person name="Tritt A."/>
            <person name="Yoshinaga Y."/>
            <person name="Zwiers L.-H."/>
            <person name="Turgeon B."/>
            <person name="Goodwin S."/>
            <person name="Spatafora J."/>
            <person name="Crous P."/>
            <person name="Grigoriev I."/>
        </authorList>
    </citation>
    <scope>NUCLEOTIDE SEQUENCE</scope>
    <source>
        <strain evidence="2">CBS 690.94</strain>
    </source>
</reference>
<sequence length="603" mass="64344">MLVPLSSQALDTLEWRGNRRWTTSLSLLPEPLKDSAEQTIVVGCRRVIVFDLIQLRGRACMTFGSTRSSLFHLHMSKDREQHFSLALDVSTKLLVLTNNSKQRSISILAAPIISASHTIDLAPGDSMLVTGDTTMAFEPYHFRICPRTQSIEAGSTLAQHVDDWLEATNTRANARKVRGTPSSEQAAFVTIDLKRKLERITKDGEPIGEPPTKRLHVQSQLQPVAAVEKAADDEAVTDAHAADTTKSSSDQDSASEYQPSEGRSPVRVISHWPPTATGGDNPTRRSLRERTENVSYVLEADSDGDGDQEQGPDEAEGGEGHVKDNAEEPASVAAEPSITVPASVVAEPSTAASASVVVSTPTLVPTPVPAPASVMDAVLASNPTPALVLDPTVMDAVKKSAEGTRAVLVKEATEASGEEMIQEMLEEMYVPGTGAIAEPGEVVIEESGEAMVGELDEAIIEEPGEAMIGEPDEAIIEELGEVVIEELDGAMIGELDEAIIEEPGEAMIGEPDEAIIEELGEVVIEELDGAMIGELDEAIIEEPGEAMIGEPDEAIIEELGEVVIEEPGEAMEGFAGQQTWLGMAARATFVCIGAWGVAQHLSM</sequence>
<evidence type="ECO:0000313" key="2">
    <source>
        <dbReference type="EMBL" id="KAF2444525.1"/>
    </source>
</evidence>
<evidence type="ECO:0000256" key="1">
    <source>
        <dbReference type="SAM" id="MobiDB-lite"/>
    </source>
</evidence>
<protein>
    <submittedName>
        <fullName evidence="2">Uncharacterized protein</fullName>
    </submittedName>
</protein>
<dbReference type="Proteomes" id="UP000799764">
    <property type="component" value="Unassembled WGS sequence"/>
</dbReference>
<feature type="region of interest" description="Disordered" evidence="1">
    <location>
        <begin position="203"/>
        <end position="323"/>
    </location>
</feature>
<gene>
    <name evidence="2" type="ORF">P171DRAFT_485970</name>
</gene>
<dbReference type="EMBL" id="MU001501">
    <property type="protein sequence ID" value="KAF2444525.1"/>
    <property type="molecule type" value="Genomic_DNA"/>
</dbReference>
<name>A0A9P4PI78_9PLEO</name>
<comment type="caution">
    <text evidence="2">The sequence shown here is derived from an EMBL/GenBank/DDBJ whole genome shotgun (WGS) entry which is preliminary data.</text>
</comment>
<feature type="compositionally biased region" description="Acidic residues" evidence="1">
    <location>
        <begin position="300"/>
        <end position="317"/>
    </location>
</feature>
<feature type="compositionally biased region" description="Basic and acidic residues" evidence="1">
    <location>
        <begin position="282"/>
        <end position="292"/>
    </location>
</feature>